<evidence type="ECO:0000256" key="5">
    <source>
        <dbReference type="ARBA" id="ARBA00016902"/>
    </source>
</evidence>
<keyword evidence="8" id="KW-0413">Isomerase</keyword>
<evidence type="ECO:0000256" key="6">
    <source>
        <dbReference type="ARBA" id="ARBA00023110"/>
    </source>
</evidence>
<protein>
    <recommendedName>
        <fullName evidence="5">Trigger factor</fullName>
        <ecNumber evidence="4">5.2.1.8</ecNumber>
    </recommendedName>
    <alternativeName>
        <fullName evidence="9">PPIase</fullName>
    </alternativeName>
</protein>
<comment type="caution">
    <text evidence="12">The sequence shown here is derived from an EMBL/GenBank/DDBJ whole genome shotgun (WGS) entry which is preliminary data.</text>
</comment>
<dbReference type="GO" id="GO:0005737">
    <property type="term" value="C:cytoplasm"/>
    <property type="evidence" value="ECO:0007669"/>
    <property type="project" value="UniProtKB-SubCell"/>
</dbReference>
<dbReference type="EMBL" id="LBOI01000008">
    <property type="protein sequence ID" value="KKP31543.1"/>
    <property type="molecule type" value="Genomic_DNA"/>
</dbReference>
<evidence type="ECO:0000256" key="2">
    <source>
        <dbReference type="ARBA" id="ARBA00004496"/>
    </source>
</evidence>
<feature type="domain" description="Trigger factor C-terminal" evidence="11">
    <location>
        <begin position="143"/>
        <end position="275"/>
    </location>
</feature>
<comment type="subcellular location">
    <subcellularLocation>
        <location evidence="2">Cytoplasm</location>
    </subcellularLocation>
</comment>
<proteinExistence type="inferred from homology"/>
<dbReference type="GO" id="GO:0043335">
    <property type="term" value="P:protein unfolding"/>
    <property type="evidence" value="ECO:0007669"/>
    <property type="project" value="TreeGrafter"/>
</dbReference>
<evidence type="ECO:0000259" key="10">
    <source>
        <dbReference type="Pfam" id="PF05697"/>
    </source>
</evidence>
<sequence length="280" mass="31313">MNSKITSVVAKEGDGNIQITFTIPTDLVSSTKEEVIKELAKDITVPGFRKGMAPLAKVEEKISNETLTEHVLSHLLPKAFSDAVTSEKLNPAIYPKFEAIKIEKGSDWQIRAITCELPKIYLGDYKKKLEGELRSKSIIVPGKEITKDEKESNLIKAILETIKITVPKILVEEEANGRLSQLLSRIEKLGLSLEGYLKSVGKTPEDLRAEYSIQAKDAISLELILNEVAKEEKIEVNDQKIDEFIKTTGSDLTKVEKDQRDILKRVILRRSALDKLASLM</sequence>
<evidence type="ECO:0000256" key="4">
    <source>
        <dbReference type="ARBA" id="ARBA00013194"/>
    </source>
</evidence>
<evidence type="ECO:0000313" key="13">
    <source>
        <dbReference type="Proteomes" id="UP000034803"/>
    </source>
</evidence>
<feature type="domain" description="Trigger factor ribosome-binding bacterial" evidence="10">
    <location>
        <begin position="11"/>
        <end position="130"/>
    </location>
</feature>
<gene>
    <name evidence="12" type="ORF">UR21_C0008G0020</name>
</gene>
<accession>A0A0F9YJR4</accession>
<evidence type="ECO:0000256" key="1">
    <source>
        <dbReference type="ARBA" id="ARBA00000971"/>
    </source>
</evidence>
<dbReference type="InterPro" id="IPR036611">
    <property type="entry name" value="Trigger_fac_ribosome-bd_sf"/>
</dbReference>
<evidence type="ECO:0000256" key="8">
    <source>
        <dbReference type="ARBA" id="ARBA00023235"/>
    </source>
</evidence>
<evidence type="ECO:0000256" key="9">
    <source>
        <dbReference type="ARBA" id="ARBA00029986"/>
    </source>
</evidence>
<dbReference type="SUPFAM" id="SSF102735">
    <property type="entry name" value="Trigger factor ribosome-binding domain"/>
    <property type="match status" value="1"/>
</dbReference>
<dbReference type="SUPFAM" id="SSF109998">
    <property type="entry name" value="Triger factor/SurA peptide-binding domain-like"/>
    <property type="match status" value="1"/>
</dbReference>
<evidence type="ECO:0000313" key="12">
    <source>
        <dbReference type="EMBL" id="KKP31543.1"/>
    </source>
</evidence>
<dbReference type="GO" id="GO:0015031">
    <property type="term" value="P:protein transport"/>
    <property type="evidence" value="ECO:0007669"/>
    <property type="project" value="InterPro"/>
</dbReference>
<evidence type="ECO:0000259" key="11">
    <source>
        <dbReference type="Pfam" id="PF05698"/>
    </source>
</evidence>
<dbReference type="Pfam" id="PF05697">
    <property type="entry name" value="Trigger_N"/>
    <property type="match status" value="1"/>
</dbReference>
<dbReference type="InterPro" id="IPR005215">
    <property type="entry name" value="Trig_fac"/>
</dbReference>
<dbReference type="InterPro" id="IPR037041">
    <property type="entry name" value="Trigger_fac_C_sf"/>
</dbReference>
<organism evidence="12 13">
    <name type="scientific">Candidatus Woesebacteria bacterium GW2011_GWC2_31_9</name>
    <dbReference type="NCBI Taxonomy" id="1618586"/>
    <lineage>
        <taxon>Bacteria</taxon>
        <taxon>Candidatus Woeseibacteriota</taxon>
    </lineage>
</organism>
<dbReference type="Gene3D" id="3.30.70.1050">
    <property type="entry name" value="Trigger factor ribosome-binding domain"/>
    <property type="match status" value="1"/>
</dbReference>
<dbReference type="EC" id="5.2.1.8" evidence="4"/>
<dbReference type="Pfam" id="PF05698">
    <property type="entry name" value="Trigger_C"/>
    <property type="match status" value="1"/>
</dbReference>
<reference evidence="12 13" key="1">
    <citation type="journal article" date="2015" name="Nature">
        <title>rRNA introns, odd ribosomes, and small enigmatic genomes across a large radiation of phyla.</title>
        <authorList>
            <person name="Brown C.T."/>
            <person name="Hug L.A."/>
            <person name="Thomas B.C."/>
            <person name="Sharon I."/>
            <person name="Castelle C.J."/>
            <person name="Singh A."/>
            <person name="Wilkins M.J."/>
            <person name="Williams K.H."/>
            <person name="Banfield J.F."/>
        </authorList>
    </citation>
    <scope>NUCLEOTIDE SEQUENCE [LARGE SCALE GENOMIC DNA]</scope>
</reference>
<keyword evidence="7" id="KW-0143">Chaperone</keyword>
<comment type="similarity">
    <text evidence="3">Belongs to the FKBP-type PPIase family. Tig subfamily.</text>
</comment>
<dbReference type="GO" id="GO:0051083">
    <property type="term" value="P:'de novo' cotranslational protein folding"/>
    <property type="evidence" value="ECO:0007669"/>
    <property type="project" value="TreeGrafter"/>
</dbReference>
<name>A0A0F9YJR4_9BACT</name>
<dbReference type="InterPro" id="IPR008881">
    <property type="entry name" value="Trigger_fac_ribosome-bd_bac"/>
</dbReference>
<comment type="catalytic activity">
    <reaction evidence="1">
        <text>[protein]-peptidylproline (omega=180) = [protein]-peptidylproline (omega=0)</text>
        <dbReference type="Rhea" id="RHEA:16237"/>
        <dbReference type="Rhea" id="RHEA-COMP:10747"/>
        <dbReference type="Rhea" id="RHEA-COMP:10748"/>
        <dbReference type="ChEBI" id="CHEBI:83833"/>
        <dbReference type="ChEBI" id="CHEBI:83834"/>
        <dbReference type="EC" id="5.2.1.8"/>
    </reaction>
</comment>
<dbReference type="PANTHER" id="PTHR30560">
    <property type="entry name" value="TRIGGER FACTOR CHAPERONE AND PEPTIDYL-PROLYL CIS/TRANS ISOMERASE"/>
    <property type="match status" value="1"/>
</dbReference>
<dbReference type="AlphaFoldDB" id="A0A0F9YJR4"/>
<dbReference type="GO" id="GO:0044183">
    <property type="term" value="F:protein folding chaperone"/>
    <property type="evidence" value="ECO:0007669"/>
    <property type="project" value="TreeGrafter"/>
</dbReference>
<dbReference type="Proteomes" id="UP000034803">
    <property type="component" value="Unassembled WGS sequence"/>
</dbReference>
<dbReference type="InterPro" id="IPR008880">
    <property type="entry name" value="Trigger_fac_C"/>
</dbReference>
<dbReference type="Gene3D" id="1.10.3120.10">
    <property type="entry name" value="Trigger factor, C-terminal domain"/>
    <property type="match status" value="1"/>
</dbReference>
<dbReference type="GO" id="GO:0043022">
    <property type="term" value="F:ribosome binding"/>
    <property type="evidence" value="ECO:0007669"/>
    <property type="project" value="TreeGrafter"/>
</dbReference>
<dbReference type="InterPro" id="IPR027304">
    <property type="entry name" value="Trigger_fact/SurA_dom_sf"/>
</dbReference>
<evidence type="ECO:0000256" key="7">
    <source>
        <dbReference type="ARBA" id="ARBA00023186"/>
    </source>
</evidence>
<keyword evidence="6" id="KW-0697">Rotamase</keyword>
<dbReference type="PANTHER" id="PTHR30560:SF3">
    <property type="entry name" value="TRIGGER FACTOR-LIKE PROTEIN TIG, CHLOROPLASTIC"/>
    <property type="match status" value="1"/>
</dbReference>
<evidence type="ECO:0000256" key="3">
    <source>
        <dbReference type="ARBA" id="ARBA00005464"/>
    </source>
</evidence>
<dbReference type="GO" id="GO:0003755">
    <property type="term" value="F:peptidyl-prolyl cis-trans isomerase activity"/>
    <property type="evidence" value="ECO:0007669"/>
    <property type="project" value="UniProtKB-KW"/>
</dbReference>